<dbReference type="SMART" id="SM00248">
    <property type="entry name" value="ANK"/>
    <property type="match status" value="22"/>
</dbReference>
<dbReference type="Pfam" id="PF24883">
    <property type="entry name" value="NPHP3_N"/>
    <property type="match status" value="1"/>
</dbReference>
<dbReference type="InterPro" id="IPR054471">
    <property type="entry name" value="GPIID_WHD"/>
</dbReference>
<dbReference type="GO" id="GO:0009116">
    <property type="term" value="P:nucleoside metabolic process"/>
    <property type="evidence" value="ECO:0007669"/>
    <property type="project" value="InterPro"/>
</dbReference>
<feature type="repeat" description="ANK" evidence="3">
    <location>
        <begin position="1109"/>
        <end position="1141"/>
    </location>
</feature>
<feature type="domain" description="Nephrocystin 3-like N-terminal" evidence="6">
    <location>
        <begin position="281"/>
        <end position="457"/>
    </location>
</feature>
<keyword evidence="2 3" id="KW-0040">ANK repeat</keyword>
<dbReference type="OrthoDB" id="10252171at2759"/>
<evidence type="ECO:0000259" key="6">
    <source>
        <dbReference type="Pfam" id="PF24883"/>
    </source>
</evidence>
<feature type="region of interest" description="Disordered" evidence="4">
    <location>
        <begin position="379"/>
        <end position="399"/>
    </location>
</feature>
<feature type="domain" description="GPI inositol-deacylase winged helix" evidence="5">
    <location>
        <begin position="569"/>
        <end position="646"/>
    </location>
</feature>
<organism evidence="7 8">
    <name type="scientific">Trichoderma harzianum</name>
    <name type="common">Hypocrea lixii</name>
    <dbReference type="NCBI Taxonomy" id="5544"/>
    <lineage>
        <taxon>Eukaryota</taxon>
        <taxon>Fungi</taxon>
        <taxon>Dikarya</taxon>
        <taxon>Ascomycota</taxon>
        <taxon>Pezizomycotina</taxon>
        <taxon>Sordariomycetes</taxon>
        <taxon>Hypocreomycetidae</taxon>
        <taxon>Hypocreales</taxon>
        <taxon>Hypocreaceae</taxon>
        <taxon>Trichoderma</taxon>
    </lineage>
</organism>
<dbReference type="InterPro" id="IPR027417">
    <property type="entry name" value="P-loop_NTPase"/>
</dbReference>
<dbReference type="Gene3D" id="1.25.40.20">
    <property type="entry name" value="Ankyrin repeat-containing domain"/>
    <property type="match status" value="6"/>
</dbReference>
<dbReference type="Pfam" id="PF22939">
    <property type="entry name" value="WHD_GPIID"/>
    <property type="match status" value="1"/>
</dbReference>
<feature type="repeat" description="ANK" evidence="3">
    <location>
        <begin position="1280"/>
        <end position="1312"/>
    </location>
</feature>
<dbReference type="InterPro" id="IPR036770">
    <property type="entry name" value="Ankyrin_rpt-contain_sf"/>
</dbReference>
<evidence type="ECO:0000259" key="5">
    <source>
        <dbReference type="Pfam" id="PF22939"/>
    </source>
</evidence>
<feature type="repeat" description="ANK" evidence="3">
    <location>
        <begin position="977"/>
        <end position="1004"/>
    </location>
</feature>
<feature type="repeat" description="ANK" evidence="3">
    <location>
        <begin position="939"/>
        <end position="965"/>
    </location>
</feature>
<feature type="repeat" description="ANK" evidence="3">
    <location>
        <begin position="1006"/>
        <end position="1032"/>
    </location>
</feature>
<feature type="repeat" description="ANK" evidence="3">
    <location>
        <begin position="1379"/>
        <end position="1411"/>
    </location>
</feature>
<dbReference type="Proteomes" id="UP000034112">
    <property type="component" value="Unassembled WGS sequence"/>
</dbReference>
<dbReference type="SUPFAM" id="SSF53167">
    <property type="entry name" value="Purine and uridine phosphorylases"/>
    <property type="match status" value="1"/>
</dbReference>
<feature type="repeat" description="ANK" evidence="3">
    <location>
        <begin position="813"/>
        <end position="845"/>
    </location>
</feature>
<dbReference type="GO" id="GO:0003824">
    <property type="term" value="F:catalytic activity"/>
    <property type="evidence" value="ECO:0007669"/>
    <property type="project" value="InterPro"/>
</dbReference>
<dbReference type="EMBL" id="JOKZ01000323">
    <property type="protein sequence ID" value="KKO99476.1"/>
    <property type="molecule type" value="Genomic_DNA"/>
</dbReference>
<evidence type="ECO:0000256" key="3">
    <source>
        <dbReference type="PROSITE-ProRule" id="PRU00023"/>
    </source>
</evidence>
<dbReference type="InterPro" id="IPR056884">
    <property type="entry name" value="NPHP3-like_N"/>
</dbReference>
<proteinExistence type="predicted"/>
<evidence type="ECO:0000256" key="2">
    <source>
        <dbReference type="ARBA" id="ARBA00023043"/>
    </source>
</evidence>
<evidence type="ECO:0000256" key="1">
    <source>
        <dbReference type="ARBA" id="ARBA00022737"/>
    </source>
</evidence>
<feature type="repeat" description="ANK" evidence="3">
    <location>
        <begin position="1042"/>
        <end position="1074"/>
    </location>
</feature>
<feature type="repeat" description="ANK" evidence="3">
    <location>
        <begin position="873"/>
        <end position="905"/>
    </location>
</feature>
<feature type="repeat" description="ANK" evidence="3">
    <location>
        <begin position="1247"/>
        <end position="1279"/>
    </location>
</feature>
<dbReference type="Pfam" id="PF12796">
    <property type="entry name" value="Ank_2"/>
    <property type="match status" value="6"/>
</dbReference>
<dbReference type="InterPro" id="IPR035994">
    <property type="entry name" value="Nucleoside_phosphorylase_sf"/>
</dbReference>
<dbReference type="Pfam" id="PF13637">
    <property type="entry name" value="Ank_4"/>
    <property type="match status" value="1"/>
</dbReference>
<dbReference type="OMA" id="STEQTIC"/>
<protein>
    <submittedName>
        <fullName evidence="7">Uncharacterized protein</fullName>
    </submittedName>
</protein>
<evidence type="ECO:0000256" key="4">
    <source>
        <dbReference type="SAM" id="MobiDB-lite"/>
    </source>
</evidence>
<accession>A0A0F9ZGR2</accession>
<dbReference type="PROSITE" id="PS50297">
    <property type="entry name" value="ANK_REP_REGION"/>
    <property type="match status" value="17"/>
</dbReference>
<feature type="repeat" description="ANK" evidence="3">
    <location>
        <begin position="906"/>
        <end position="938"/>
    </location>
</feature>
<feature type="repeat" description="ANK" evidence="3">
    <location>
        <begin position="1348"/>
        <end position="1377"/>
    </location>
</feature>
<dbReference type="PANTHER" id="PTHR24198">
    <property type="entry name" value="ANKYRIN REPEAT AND PROTEIN KINASE DOMAIN-CONTAINING PROTEIN"/>
    <property type="match status" value="1"/>
</dbReference>
<gene>
    <name evidence="7" type="ORF">THAR02_08415</name>
</gene>
<dbReference type="SUPFAM" id="SSF52540">
    <property type="entry name" value="P-loop containing nucleoside triphosphate hydrolases"/>
    <property type="match status" value="1"/>
</dbReference>
<feature type="repeat" description="ANK" evidence="3">
    <location>
        <begin position="1485"/>
        <end position="1522"/>
    </location>
</feature>
<feature type="repeat" description="ANK" evidence="3">
    <location>
        <begin position="1313"/>
        <end position="1345"/>
    </location>
</feature>
<feature type="repeat" description="ANK" evidence="3">
    <location>
        <begin position="781"/>
        <end position="813"/>
    </location>
</feature>
<dbReference type="PRINTS" id="PR01415">
    <property type="entry name" value="ANKYRIN"/>
</dbReference>
<evidence type="ECO:0000313" key="8">
    <source>
        <dbReference type="Proteomes" id="UP000034112"/>
    </source>
</evidence>
<reference evidence="8" key="1">
    <citation type="journal article" date="2015" name="Genome Announc.">
        <title>Draft whole-genome sequence of the biocontrol agent Trichoderma harzianum T6776.</title>
        <authorList>
            <person name="Baroncelli R."/>
            <person name="Piaggeschi G."/>
            <person name="Fiorini L."/>
            <person name="Bertolini E."/>
            <person name="Zapparata A."/>
            <person name="Pe M.E."/>
            <person name="Sarrocco S."/>
            <person name="Vannacci G."/>
        </authorList>
    </citation>
    <scope>NUCLEOTIDE SEQUENCE [LARGE SCALE GENOMIC DNA]</scope>
    <source>
        <strain evidence="8">T6776</strain>
    </source>
</reference>
<feature type="repeat" description="ANK" evidence="3">
    <location>
        <begin position="1416"/>
        <end position="1445"/>
    </location>
</feature>
<dbReference type="InterPro" id="IPR002110">
    <property type="entry name" value="Ankyrin_rpt"/>
</dbReference>
<dbReference type="PANTHER" id="PTHR24198:SF165">
    <property type="entry name" value="ANKYRIN REPEAT-CONTAINING PROTEIN-RELATED"/>
    <property type="match status" value="1"/>
</dbReference>
<keyword evidence="1" id="KW-0677">Repeat</keyword>
<sequence>MSNPKDYSVGWICAITTEYVAARSFLDEEHEGPEFVSPNDNNDYTLGRIKKHNVVIAVLPDGEYGISSAASVARDMLHTFPNIRIGLMVGIGGGAPSTKHDIRLGDIVVSSPGDGKGGVFQYDFGKTVQEQSFQHTGFLNQPPMLDPNIKEVLKKWTRLQGKYSRPPQSTDLLYRTEIIHPLGDETNYSHKNKAWQGYAAMTAAAYAKDLLSRIPPNRIEAEKRIGEVLSDIKEQIIDISQNITKIVRKQLDQELQDILDWITPTDYASQQNDLIKSRQPGTGEWLVNSEEFQNWIDKKRQTLFCPGIPGAGKTIATSIAVSYLHAKFQEKHSIGIAYLYLNFRRQSEQEPIHILSSILRQLSQMGSKVHDSVQELYKEHKPKKEENQPTSRIPPTPPSLGEIVKTLNKVIESYSRTYIIIDALDECTDSNLHRSTLMFEIFGLQTRLGVNLFFTSRLVPHIKEDFKSRECNTLEIRATDEDMRQYLDSNMSQLPAFIFQSTGLEERIKSSIIEASKEVFLLARLHLDSLRDKISVWQVEDTLERLPKGSNAYEQAYNGAMERIRNQKQGFCDLANRVLLWITCSRRPLSTLELQHALAVVNDSSALNPRNLPEIGLMVSVCGGLVAVDEHSDIIRLVHYTVQEYFERTCDRWFPTAQADIAKTCITYLSFNIFKAGANPTDEVSEAESHSDILYDYAACNWGHHVRISSDPDVNLLALTFLESEASASTWKQAMQIYMENSTRYDQEFQNNVGLHIAAYFGLIGPMEALLEKHDPDSQVAKWSPIHWASLEGHDAAVKLLLKNDANPNGWDHEYSPLQLAVRNDHTAVVRLLLEGAANPGYQDIDNYFKYASKTGNVDMAKLLFRWCGHQPEDSYLLRIAAQNGHKAMVQLLLDEGLGLESRDKEGNTPLQYAAANGHEAVVKLLLQKGANLNIKNKNGDTPLLMAVENSHEAVTKLLLGKSASKGAGASSLDKLLIIAAENGDCQIVKLLLKSGANPNPEEPGADATALYSAAEEGHVDIVKLLLDRGADPRYILKRQLEPKTALHGAAQGGDGAVMRLLLERGATLGDINDWGKALNWAAVYGYKSVVELLVEEGIDPNRKRDDRSQGTPLLSAAKGGHEEIVKFLLEKRADPRVFDADGTTPLAQAADGGYKAVVKLLLEHGADPDAGRVKDLRPLAAAARNGHGAVVRLLLEGGAKLEPSERYGPYDEDLLFWASDRRYGAVVKLLLDKGAELESKQNNGWFTRTPLHYAVHIGYEAMVDQFLKKGANFDAEDDEGRTPLHCAIERGFDRIVRLLLDAGANPSLATKDRGPPIYLAAEKGHTAIVELLLDKGADPDSGTIIDTTLSIATKNGHEAVVKLLLNKGSNPNFTASLGGNPPLCIAAQYGRVHIAKLLLDKGARRKSTTVYGYGEHQQAIHLAASSGYEAIVKLLLDKGVSPDVGCGSYGGDETPLHKAASHHHDAVVRLLLRRGANPNSKDDKGQTPLDYAIQRGKLYGGGDVVMKLLLQSGADLNIEKETLFDFLKPSRSGLINLFLERGYCWTLRQ</sequence>
<feature type="repeat" description="ANK" evidence="3">
    <location>
        <begin position="1175"/>
        <end position="1207"/>
    </location>
</feature>
<name>A0A0F9ZGR2_TRIHA</name>
<feature type="repeat" description="ANK" evidence="3">
    <location>
        <begin position="1452"/>
        <end position="1484"/>
    </location>
</feature>
<dbReference type="Gene3D" id="3.40.50.1580">
    <property type="entry name" value="Nucleoside phosphorylase domain"/>
    <property type="match status" value="1"/>
</dbReference>
<comment type="caution">
    <text evidence="7">The sequence shown here is derived from an EMBL/GenBank/DDBJ whole genome shotgun (WGS) entry which is preliminary data.</text>
</comment>
<dbReference type="SUPFAM" id="SSF48403">
    <property type="entry name" value="Ankyrin repeat"/>
    <property type="match status" value="2"/>
</dbReference>
<feature type="repeat" description="ANK" evidence="3">
    <location>
        <begin position="1142"/>
        <end position="1174"/>
    </location>
</feature>
<evidence type="ECO:0000313" key="7">
    <source>
        <dbReference type="EMBL" id="KKO99476.1"/>
    </source>
</evidence>
<dbReference type="Gene3D" id="3.40.50.300">
    <property type="entry name" value="P-loop containing nucleotide triphosphate hydrolases"/>
    <property type="match status" value="1"/>
</dbReference>
<dbReference type="PROSITE" id="PS50088">
    <property type="entry name" value="ANK_REPEAT"/>
    <property type="match status" value="19"/>
</dbReference>